<name>A0AAP0G685_9ASPA</name>
<organism evidence="1 2">
    <name type="scientific">Platanthera zijinensis</name>
    <dbReference type="NCBI Taxonomy" id="2320716"/>
    <lineage>
        <taxon>Eukaryota</taxon>
        <taxon>Viridiplantae</taxon>
        <taxon>Streptophyta</taxon>
        <taxon>Embryophyta</taxon>
        <taxon>Tracheophyta</taxon>
        <taxon>Spermatophyta</taxon>
        <taxon>Magnoliopsida</taxon>
        <taxon>Liliopsida</taxon>
        <taxon>Asparagales</taxon>
        <taxon>Orchidaceae</taxon>
        <taxon>Orchidoideae</taxon>
        <taxon>Orchideae</taxon>
        <taxon>Orchidinae</taxon>
        <taxon>Platanthera</taxon>
    </lineage>
</organism>
<comment type="caution">
    <text evidence="1">The sequence shown here is derived from an EMBL/GenBank/DDBJ whole genome shotgun (WGS) entry which is preliminary data.</text>
</comment>
<dbReference type="InterPro" id="IPR036312">
    <property type="entry name" value="Bifun_inhib/LTP/seed_sf"/>
</dbReference>
<proteinExistence type="predicted"/>
<protein>
    <recommendedName>
        <fullName evidence="3">Plant lipid transfer protein/Par allergen</fullName>
    </recommendedName>
</protein>
<dbReference type="PRINTS" id="PR00382">
    <property type="entry name" value="LIPIDTRNSFER"/>
</dbReference>
<gene>
    <name evidence="1" type="ORF">KSP39_PZI010472</name>
</gene>
<dbReference type="Proteomes" id="UP001418222">
    <property type="component" value="Unassembled WGS sequence"/>
</dbReference>
<accession>A0AAP0G685</accession>
<reference evidence="1 2" key="1">
    <citation type="journal article" date="2022" name="Nat. Plants">
        <title>Genomes of leafy and leafless Platanthera orchids illuminate the evolution of mycoheterotrophy.</title>
        <authorList>
            <person name="Li M.H."/>
            <person name="Liu K.W."/>
            <person name="Li Z."/>
            <person name="Lu H.C."/>
            <person name="Ye Q.L."/>
            <person name="Zhang D."/>
            <person name="Wang J.Y."/>
            <person name="Li Y.F."/>
            <person name="Zhong Z.M."/>
            <person name="Liu X."/>
            <person name="Yu X."/>
            <person name="Liu D.K."/>
            <person name="Tu X.D."/>
            <person name="Liu B."/>
            <person name="Hao Y."/>
            <person name="Liao X.Y."/>
            <person name="Jiang Y.T."/>
            <person name="Sun W.H."/>
            <person name="Chen J."/>
            <person name="Chen Y.Q."/>
            <person name="Ai Y."/>
            <person name="Zhai J.W."/>
            <person name="Wu S.S."/>
            <person name="Zhou Z."/>
            <person name="Hsiao Y.Y."/>
            <person name="Wu W.L."/>
            <person name="Chen Y.Y."/>
            <person name="Lin Y.F."/>
            <person name="Hsu J.L."/>
            <person name="Li C.Y."/>
            <person name="Wang Z.W."/>
            <person name="Zhao X."/>
            <person name="Zhong W.Y."/>
            <person name="Ma X.K."/>
            <person name="Ma L."/>
            <person name="Huang J."/>
            <person name="Chen G.Z."/>
            <person name="Huang M.Z."/>
            <person name="Huang L."/>
            <person name="Peng D.H."/>
            <person name="Luo Y.B."/>
            <person name="Zou S.Q."/>
            <person name="Chen S.P."/>
            <person name="Lan S."/>
            <person name="Tsai W.C."/>
            <person name="Van de Peer Y."/>
            <person name="Liu Z.J."/>
        </authorList>
    </citation>
    <scope>NUCLEOTIDE SEQUENCE [LARGE SCALE GENOMIC DNA]</scope>
    <source>
        <strain evidence="1">Lor287</strain>
    </source>
</reference>
<dbReference type="GO" id="GO:0006869">
    <property type="term" value="P:lipid transport"/>
    <property type="evidence" value="ECO:0007669"/>
    <property type="project" value="InterPro"/>
</dbReference>
<sequence>MMDLNDMNKSVDDRFRSCKCIKRFVKKIQGVHEDLVEGIPTKCNVDLGFPLGLSARCSKQVLYHSA</sequence>
<dbReference type="Gene3D" id="1.10.110.10">
    <property type="entry name" value="Plant lipid-transfer and hydrophobic proteins"/>
    <property type="match status" value="1"/>
</dbReference>
<dbReference type="SUPFAM" id="SSF47699">
    <property type="entry name" value="Bifunctional inhibitor/lipid-transfer protein/seed storage 2S albumin"/>
    <property type="match status" value="1"/>
</dbReference>
<evidence type="ECO:0000313" key="2">
    <source>
        <dbReference type="Proteomes" id="UP001418222"/>
    </source>
</evidence>
<dbReference type="EMBL" id="JBBWWQ010000008">
    <property type="protein sequence ID" value="KAK8940528.1"/>
    <property type="molecule type" value="Genomic_DNA"/>
</dbReference>
<dbReference type="AlphaFoldDB" id="A0AAP0G685"/>
<dbReference type="GO" id="GO:0008289">
    <property type="term" value="F:lipid binding"/>
    <property type="evidence" value="ECO:0007669"/>
    <property type="project" value="InterPro"/>
</dbReference>
<evidence type="ECO:0000313" key="1">
    <source>
        <dbReference type="EMBL" id="KAK8940528.1"/>
    </source>
</evidence>
<keyword evidence="2" id="KW-1185">Reference proteome</keyword>
<evidence type="ECO:0008006" key="3">
    <source>
        <dbReference type="Google" id="ProtNLM"/>
    </source>
</evidence>
<dbReference type="InterPro" id="IPR000528">
    <property type="entry name" value="Plant_nsLTP"/>
</dbReference>